<organism evidence="2">
    <name type="scientific">Rhizophora mucronata</name>
    <name type="common">Asiatic mangrove</name>
    <dbReference type="NCBI Taxonomy" id="61149"/>
    <lineage>
        <taxon>Eukaryota</taxon>
        <taxon>Viridiplantae</taxon>
        <taxon>Streptophyta</taxon>
        <taxon>Embryophyta</taxon>
        <taxon>Tracheophyta</taxon>
        <taxon>Spermatophyta</taxon>
        <taxon>Magnoliopsida</taxon>
        <taxon>eudicotyledons</taxon>
        <taxon>Gunneridae</taxon>
        <taxon>Pentapetalae</taxon>
        <taxon>rosids</taxon>
        <taxon>fabids</taxon>
        <taxon>Malpighiales</taxon>
        <taxon>Rhizophoraceae</taxon>
        <taxon>Rhizophora</taxon>
    </lineage>
</organism>
<feature type="signal peptide" evidence="1">
    <location>
        <begin position="1"/>
        <end position="21"/>
    </location>
</feature>
<feature type="chain" id="PRO_5015188623" evidence="1">
    <location>
        <begin position="22"/>
        <end position="64"/>
    </location>
</feature>
<proteinExistence type="predicted"/>
<sequence length="64" mass="7597">MQKCSLMSNWFLSYWFLVINMEEPSYLNWYKKPHISTIPKLLCKPIFNMLCNEAKCSISSITKC</sequence>
<evidence type="ECO:0000256" key="1">
    <source>
        <dbReference type="SAM" id="SignalP"/>
    </source>
</evidence>
<dbReference type="AlphaFoldDB" id="A0A2P2R1Z7"/>
<dbReference type="EMBL" id="GGEC01092799">
    <property type="protein sequence ID" value="MBX73283.1"/>
    <property type="molecule type" value="Transcribed_RNA"/>
</dbReference>
<evidence type="ECO:0000313" key="2">
    <source>
        <dbReference type="EMBL" id="MBX73283.1"/>
    </source>
</evidence>
<reference evidence="2" key="1">
    <citation type="submission" date="2018-02" db="EMBL/GenBank/DDBJ databases">
        <title>Rhizophora mucronata_Transcriptome.</title>
        <authorList>
            <person name="Meera S.P."/>
            <person name="Sreeshan A."/>
            <person name="Augustine A."/>
        </authorList>
    </citation>
    <scope>NUCLEOTIDE SEQUENCE</scope>
    <source>
        <tissue evidence="2">Leaf</tissue>
    </source>
</reference>
<name>A0A2P2R1Z7_RHIMU</name>
<accession>A0A2P2R1Z7</accession>
<keyword evidence="1" id="KW-0732">Signal</keyword>
<protein>
    <submittedName>
        <fullName evidence="2">Uncharacterized protein</fullName>
    </submittedName>
</protein>